<proteinExistence type="predicted"/>
<dbReference type="NCBIfam" id="TIGR01640">
    <property type="entry name" value="F_box_assoc_1"/>
    <property type="match status" value="2"/>
</dbReference>
<sequence>MYDMKKPSDNQKHVESLDQISTSATQSLPQIVAVESKKNVRMVSGVEDLTDSQANIWADSLIVSPAVALVKHVAHRPVTRFVANSPVKPTPSSQSRPCESPPQPKSTSLKKSCKYPTKPTSTSSPKPIAKASPPVELKVKGKSSYYLPISPSPSVQSKADCTPLQSTVESNPEHSSPLQSTPDVQLPSYPSRPQTRSCLKKPDSTPLQSTPNPSKHDSNPKHSSRTLSKSICNLGEPIAVPTKPHAKSLSRDDGIHTGPSSGPKKSSSSSTSKCLPPFNPLPLTVLGVDELLDFDVRSLCREPQWEVEENEWDDGRDAVISIVGVQAEEGRVIVISVDNNPPSDDDSEDEDFVVDGEDVDDSEDVSLDEENNNSESGDDEQFEVQVEQRMQLGAEIIDNDADRDLVVNKMELYGLEIRMVRCKTYKHLVHNAATCGKPRDEHGRLLTKRKRRPIECRVPKPQGRPKKQKAATLIPTPSTTAAAQAGSSTQCSQFHSFINVSDVRQNANYSSLPEEIIIEILSWLPAKSDPPHSEQRYPPRIDRFYFSVSESLFSAQLSNAHHLFDKINVVATKLSFADDGSHSWARVCASGDGLLLAGHNKRKKFNKFVLNPVTGEIRKVPLSPFALSPLYSSIMYGIGYDSVGDDYKIVSLSYYNSDDDYEPMFVNVYSLKKGFWKKARSYPYNHAVGHVTPGASVSGCIHWLASRATDKKSTIVAFDLVEEKVREVETPSSIEGDKFAYNQLVVLGGCLCMFGKSVTGIWVMKDYGVKQSWTTFTIDDCRIVDIKPLFMLGKEKIVLKDNEKLVVYNLKEGTFEDIVVPSIQHDFLAETSFVESLTVGLCRCVSKPWRALVSQPNFIKTHLHRSRNLLGESLVFISAALNSLSSAPLRSARHLFDEITISATKLSFPDHPDSWSQVHGSCDGLLLVQDKEDNMFVLNPVTREIKEVPRSPFALDPHESFTMYGFGYDSVSDDYKIGSISYYDTDNECGYTGNEDEPFCTEMFVNVYSLKTGSWKRAESSPYDHVVGHVTSGVFVDGFIHWLACRKPDYKSVIVAFDLVEEKFCEVPPPSSVDQEKFVFNHLVVLGGCLCMFKETRPDVWVMKEYGVQESWTNFTFNNLDKAEIRPLCMLGQEEIVLLKDEEKLVMYNLKDGSLKDIVVHGLPDDLLAEASFVESLYGSHTLGKLIMKNKHV</sequence>
<evidence type="ECO:0000313" key="3">
    <source>
        <dbReference type="EMBL" id="KAJ8442794.1"/>
    </source>
</evidence>
<dbReference type="EMBL" id="JAKOGI010000133">
    <property type="protein sequence ID" value="KAJ8442794.1"/>
    <property type="molecule type" value="Genomic_DNA"/>
</dbReference>
<dbReference type="InterPro" id="IPR006527">
    <property type="entry name" value="F-box-assoc_dom_typ1"/>
</dbReference>
<dbReference type="InterPro" id="IPR017451">
    <property type="entry name" value="F-box-assoc_interact_dom"/>
</dbReference>
<gene>
    <name evidence="3" type="ORF">Cgig2_016260</name>
</gene>
<feature type="compositionally biased region" description="Low complexity" evidence="1">
    <location>
        <begin position="114"/>
        <end position="134"/>
    </location>
</feature>
<feature type="domain" description="F-box associated beta-propeller type 1" evidence="2">
    <location>
        <begin position="578"/>
        <end position="808"/>
    </location>
</feature>
<reference evidence="3" key="1">
    <citation type="submission" date="2022-04" db="EMBL/GenBank/DDBJ databases">
        <title>Carnegiea gigantea Genome sequencing and assembly v2.</title>
        <authorList>
            <person name="Copetti D."/>
            <person name="Sanderson M.J."/>
            <person name="Burquez A."/>
            <person name="Wojciechowski M.F."/>
        </authorList>
    </citation>
    <scope>NUCLEOTIDE SEQUENCE</scope>
    <source>
        <strain evidence="3">SGP5-SGP5p</strain>
        <tissue evidence="3">Aerial part</tissue>
    </source>
</reference>
<protein>
    <recommendedName>
        <fullName evidence="2">F-box associated beta-propeller type 1 domain-containing protein</fullName>
    </recommendedName>
</protein>
<organism evidence="3 4">
    <name type="scientific">Carnegiea gigantea</name>
    <dbReference type="NCBI Taxonomy" id="171969"/>
    <lineage>
        <taxon>Eukaryota</taxon>
        <taxon>Viridiplantae</taxon>
        <taxon>Streptophyta</taxon>
        <taxon>Embryophyta</taxon>
        <taxon>Tracheophyta</taxon>
        <taxon>Spermatophyta</taxon>
        <taxon>Magnoliopsida</taxon>
        <taxon>eudicotyledons</taxon>
        <taxon>Gunneridae</taxon>
        <taxon>Pentapetalae</taxon>
        <taxon>Caryophyllales</taxon>
        <taxon>Cactineae</taxon>
        <taxon>Cactaceae</taxon>
        <taxon>Cactoideae</taxon>
        <taxon>Echinocereeae</taxon>
        <taxon>Carnegiea</taxon>
    </lineage>
</organism>
<evidence type="ECO:0000256" key="1">
    <source>
        <dbReference type="SAM" id="MobiDB-lite"/>
    </source>
</evidence>
<keyword evidence="4" id="KW-1185">Reference proteome</keyword>
<dbReference type="InterPro" id="IPR050796">
    <property type="entry name" value="SCF_F-box_component"/>
</dbReference>
<dbReference type="AlphaFoldDB" id="A0A9Q1KH61"/>
<feature type="compositionally biased region" description="Low complexity" evidence="1">
    <location>
        <begin position="143"/>
        <end position="154"/>
    </location>
</feature>
<evidence type="ECO:0000259" key="2">
    <source>
        <dbReference type="Pfam" id="PF07734"/>
    </source>
</evidence>
<accession>A0A9Q1KH61</accession>
<feature type="compositionally biased region" description="Basic and acidic residues" evidence="1">
    <location>
        <begin position="1"/>
        <end position="16"/>
    </location>
</feature>
<feature type="domain" description="F-box associated beta-propeller type 1" evidence="2">
    <location>
        <begin position="912"/>
        <end position="1151"/>
    </location>
</feature>
<dbReference type="PANTHER" id="PTHR31672">
    <property type="entry name" value="BNACNNG10540D PROTEIN"/>
    <property type="match status" value="1"/>
</dbReference>
<feature type="region of interest" description="Disordered" evidence="1">
    <location>
        <begin position="1"/>
        <end position="26"/>
    </location>
</feature>
<dbReference type="PANTHER" id="PTHR31672:SF13">
    <property type="entry name" value="F-BOX PROTEIN CPR30-LIKE"/>
    <property type="match status" value="1"/>
</dbReference>
<feature type="region of interest" description="Disordered" evidence="1">
    <location>
        <begin position="83"/>
        <end position="279"/>
    </location>
</feature>
<comment type="caution">
    <text evidence="3">The sequence shown here is derived from an EMBL/GenBank/DDBJ whole genome shotgun (WGS) entry which is preliminary data.</text>
</comment>
<dbReference type="InterPro" id="IPR011043">
    <property type="entry name" value="Gal_Oxase/kelch_b-propeller"/>
</dbReference>
<dbReference type="OrthoDB" id="591557at2759"/>
<name>A0A9Q1KH61_9CARY</name>
<feature type="region of interest" description="Disordered" evidence="1">
    <location>
        <begin position="359"/>
        <end position="381"/>
    </location>
</feature>
<dbReference type="Pfam" id="PF07734">
    <property type="entry name" value="FBA_1"/>
    <property type="match status" value="2"/>
</dbReference>
<feature type="compositionally biased region" description="Low complexity" evidence="1">
    <location>
        <begin position="257"/>
        <end position="272"/>
    </location>
</feature>
<feature type="compositionally biased region" description="Polar residues" evidence="1">
    <location>
        <begin position="155"/>
        <end position="183"/>
    </location>
</feature>
<evidence type="ECO:0000313" key="4">
    <source>
        <dbReference type="Proteomes" id="UP001153076"/>
    </source>
</evidence>
<dbReference type="SUPFAM" id="SSF50965">
    <property type="entry name" value="Galactose oxidase, central domain"/>
    <property type="match status" value="1"/>
</dbReference>
<dbReference type="Proteomes" id="UP001153076">
    <property type="component" value="Unassembled WGS sequence"/>
</dbReference>